<proteinExistence type="predicted"/>
<keyword evidence="2" id="KW-0732">Signal</keyword>
<dbReference type="Proteomes" id="UP000426857">
    <property type="component" value="Chromosome"/>
</dbReference>
<feature type="signal peptide" evidence="2">
    <location>
        <begin position="1"/>
        <end position="26"/>
    </location>
</feature>
<evidence type="ECO:0000256" key="2">
    <source>
        <dbReference type="SAM" id="SignalP"/>
    </source>
</evidence>
<dbReference type="AlphaFoldDB" id="A0A6B8TLH9"/>
<evidence type="ECO:0000313" key="4">
    <source>
        <dbReference type="Proteomes" id="UP000426857"/>
    </source>
</evidence>
<feature type="chain" id="PRO_5025683862" description="DUF3558 domain-containing protein" evidence="2">
    <location>
        <begin position="27"/>
        <end position="202"/>
    </location>
</feature>
<dbReference type="EMBL" id="CP046322">
    <property type="protein sequence ID" value="QGS33776.1"/>
    <property type="molecule type" value="Genomic_DNA"/>
</dbReference>
<gene>
    <name evidence="3" type="ORF">FOB82_01230</name>
</gene>
<accession>A0A6B8TLH9</accession>
<evidence type="ECO:0000313" key="3">
    <source>
        <dbReference type="EMBL" id="QGS33776.1"/>
    </source>
</evidence>
<feature type="region of interest" description="Disordered" evidence="1">
    <location>
        <begin position="26"/>
        <end position="61"/>
    </location>
</feature>
<dbReference type="KEGG" id="cxe:FOB82_01230"/>
<name>A0A6B8TLH9_9CORY</name>
<feature type="compositionally biased region" description="Pro residues" evidence="1">
    <location>
        <begin position="43"/>
        <end position="53"/>
    </location>
</feature>
<protein>
    <recommendedName>
        <fullName evidence="5">DUF3558 domain-containing protein</fullName>
    </recommendedName>
</protein>
<evidence type="ECO:0000256" key="1">
    <source>
        <dbReference type="SAM" id="MobiDB-lite"/>
    </source>
</evidence>
<organism evidence="3 4">
    <name type="scientific">Corynebacterium xerosis</name>
    <dbReference type="NCBI Taxonomy" id="1725"/>
    <lineage>
        <taxon>Bacteria</taxon>
        <taxon>Bacillati</taxon>
        <taxon>Actinomycetota</taxon>
        <taxon>Actinomycetes</taxon>
        <taxon>Mycobacteriales</taxon>
        <taxon>Corynebacteriaceae</taxon>
        <taxon>Corynebacterium</taxon>
    </lineage>
</organism>
<reference evidence="3 4" key="1">
    <citation type="submission" date="2019-11" db="EMBL/GenBank/DDBJ databases">
        <title>FDA dAtabase for Regulatory Grade micrObial Sequences (FDA-ARGOS): Supporting development and validation of Infectious Disease Dx tests.</title>
        <authorList>
            <person name="Kerrigan L."/>
            <person name="Long C."/>
            <person name="Tallon L."/>
            <person name="Sadzewicz L."/>
            <person name="Vavikolanu K."/>
            <person name="Mehta A."/>
            <person name="Aluvathingal J."/>
            <person name="Nadendla S."/>
            <person name="Yan Y."/>
            <person name="Sichtig H."/>
        </authorList>
    </citation>
    <scope>NUCLEOTIDE SEQUENCE [LARGE SCALE GENOMIC DNA]</scope>
    <source>
        <strain evidence="3 4">FDAARGOS_674</strain>
    </source>
</reference>
<dbReference type="PROSITE" id="PS51257">
    <property type="entry name" value="PROKAR_LIPOPROTEIN"/>
    <property type="match status" value="1"/>
</dbReference>
<sequence length="202" mass="21213">MRRVTVAACIAVMGVAGLSACSASGAADGGGAGEEETTALPPGVLPPNDPPQPGDARLGPDGHYDYSAPDFVLKNPCDTEYFDRALELGWKVPEIGTKRRDQADEMYCGIISNTEAIALFAFPRNFKDFEASNYEVKTIKSGKTPLVLLKRPTMFGEGCFAGIETPRGMIGGLTATGAFSDHTTIGEACDGAVHSIIPILGD</sequence>
<evidence type="ECO:0008006" key="5">
    <source>
        <dbReference type="Google" id="ProtNLM"/>
    </source>
</evidence>